<dbReference type="PANTHER" id="PTHR11017">
    <property type="entry name" value="LEUCINE-RICH REPEAT-CONTAINING PROTEIN"/>
    <property type="match status" value="1"/>
</dbReference>
<keyword evidence="3" id="KW-0611">Plant defense</keyword>
<feature type="compositionally biased region" description="Low complexity" evidence="5">
    <location>
        <begin position="18"/>
        <end position="34"/>
    </location>
</feature>
<dbReference type="Gene3D" id="1.10.8.430">
    <property type="entry name" value="Helical domain of apoptotic protease-activating factors"/>
    <property type="match status" value="1"/>
</dbReference>
<dbReference type="PROSITE" id="PS50104">
    <property type="entry name" value="TIR"/>
    <property type="match status" value="1"/>
</dbReference>
<dbReference type="Gene3D" id="3.40.50.300">
    <property type="entry name" value="P-loop containing nucleotide triphosphate hydrolases"/>
    <property type="match status" value="1"/>
</dbReference>
<dbReference type="InterPro" id="IPR027417">
    <property type="entry name" value="P-loop_NTPase"/>
</dbReference>
<dbReference type="GO" id="GO:0007165">
    <property type="term" value="P:signal transduction"/>
    <property type="evidence" value="ECO:0007669"/>
    <property type="project" value="InterPro"/>
</dbReference>
<evidence type="ECO:0000256" key="3">
    <source>
        <dbReference type="ARBA" id="ARBA00022821"/>
    </source>
</evidence>
<evidence type="ECO:0000256" key="1">
    <source>
        <dbReference type="ARBA" id="ARBA00022614"/>
    </source>
</evidence>
<feature type="domain" description="TIR" evidence="6">
    <location>
        <begin position="37"/>
        <end position="207"/>
    </location>
</feature>
<dbReference type="InterPro" id="IPR058192">
    <property type="entry name" value="WHD_ROQ1-like"/>
</dbReference>
<dbReference type="OrthoDB" id="1696338at2759"/>
<evidence type="ECO:0000256" key="5">
    <source>
        <dbReference type="SAM" id="MobiDB-lite"/>
    </source>
</evidence>
<dbReference type="InterPro" id="IPR036390">
    <property type="entry name" value="WH_DNA-bd_sf"/>
</dbReference>
<dbReference type="SUPFAM" id="SSF52200">
    <property type="entry name" value="Toll/Interleukin receptor TIR domain"/>
    <property type="match status" value="1"/>
</dbReference>
<dbReference type="Gene3D" id="3.40.50.10140">
    <property type="entry name" value="Toll/interleukin-1 receptor homology (TIR) domain"/>
    <property type="match status" value="1"/>
</dbReference>
<protein>
    <recommendedName>
        <fullName evidence="6">TIR domain-containing protein</fullName>
    </recommendedName>
</protein>
<dbReference type="InterPro" id="IPR002182">
    <property type="entry name" value="NB-ARC"/>
</dbReference>
<proteinExistence type="predicted"/>
<dbReference type="InterPro" id="IPR035897">
    <property type="entry name" value="Toll_tir_struct_dom_sf"/>
</dbReference>
<organism evidence="7 8">
    <name type="scientific">Corymbia citriodora subsp. variegata</name>
    <dbReference type="NCBI Taxonomy" id="360336"/>
    <lineage>
        <taxon>Eukaryota</taxon>
        <taxon>Viridiplantae</taxon>
        <taxon>Streptophyta</taxon>
        <taxon>Embryophyta</taxon>
        <taxon>Tracheophyta</taxon>
        <taxon>Spermatophyta</taxon>
        <taxon>Magnoliopsida</taxon>
        <taxon>eudicotyledons</taxon>
        <taxon>Gunneridae</taxon>
        <taxon>Pentapetalae</taxon>
        <taxon>rosids</taxon>
        <taxon>malvids</taxon>
        <taxon>Myrtales</taxon>
        <taxon>Myrtaceae</taxon>
        <taxon>Myrtoideae</taxon>
        <taxon>Eucalypteae</taxon>
        <taxon>Corymbia</taxon>
    </lineage>
</organism>
<dbReference type="Proteomes" id="UP000806378">
    <property type="component" value="Unassembled WGS sequence"/>
</dbReference>
<dbReference type="GO" id="GO:0006952">
    <property type="term" value="P:defense response"/>
    <property type="evidence" value="ECO:0007669"/>
    <property type="project" value="UniProtKB-KW"/>
</dbReference>
<evidence type="ECO:0000259" key="6">
    <source>
        <dbReference type="PROSITE" id="PS50104"/>
    </source>
</evidence>
<comment type="caution">
    <text evidence="7">The sequence shown here is derived from an EMBL/GenBank/DDBJ whole genome shotgun (WGS) entry which is preliminary data.</text>
</comment>
<evidence type="ECO:0000313" key="8">
    <source>
        <dbReference type="Proteomes" id="UP000806378"/>
    </source>
</evidence>
<dbReference type="InterPro" id="IPR042197">
    <property type="entry name" value="Apaf_helical"/>
</dbReference>
<reference evidence="7" key="1">
    <citation type="submission" date="2020-05" db="EMBL/GenBank/DDBJ databases">
        <title>WGS assembly of Corymbia citriodora subspecies variegata.</title>
        <authorList>
            <person name="Barry K."/>
            <person name="Hundley H."/>
            <person name="Shu S."/>
            <person name="Jenkins J."/>
            <person name="Grimwood J."/>
            <person name="Baten A."/>
        </authorList>
    </citation>
    <scope>NUCLEOTIDE SEQUENCE</scope>
    <source>
        <strain evidence="7">CV2-018</strain>
    </source>
</reference>
<gene>
    <name evidence="7" type="ORF">BT93_L3875</name>
</gene>
<dbReference type="InterPro" id="IPR000157">
    <property type="entry name" value="TIR_dom"/>
</dbReference>
<dbReference type="Gramene" id="rna-gnl|WGS:JABURB|Cocit.L3875.1">
    <property type="protein sequence ID" value="cds-KAF7851447.1"/>
    <property type="gene ID" value="gene-BT93_L3875"/>
</dbReference>
<evidence type="ECO:0000256" key="4">
    <source>
        <dbReference type="ARBA" id="ARBA00023027"/>
    </source>
</evidence>
<accession>A0A8T0CV00</accession>
<keyword evidence="4" id="KW-0520">NAD</keyword>
<dbReference type="FunFam" id="3.40.50.10140:FF:000007">
    <property type="entry name" value="Disease resistance protein (TIR-NBS-LRR class)"/>
    <property type="match status" value="1"/>
</dbReference>
<keyword evidence="8" id="KW-1185">Reference proteome</keyword>
<dbReference type="SUPFAM" id="SSF52058">
    <property type="entry name" value="L domain-like"/>
    <property type="match status" value="1"/>
</dbReference>
<dbReference type="GO" id="GO:0043531">
    <property type="term" value="F:ADP binding"/>
    <property type="evidence" value="ECO:0007669"/>
    <property type="project" value="InterPro"/>
</dbReference>
<dbReference type="PANTHER" id="PTHR11017:SF570">
    <property type="entry name" value="DISEASE RESISTANCE PROTEIN (TIR-NBS CLASS)-RELATED"/>
    <property type="match status" value="1"/>
</dbReference>
<dbReference type="SMART" id="SM00255">
    <property type="entry name" value="TIR"/>
    <property type="match status" value="1"/>
</dbReference>
<dbReference type="Gene3D" id="3.80.10.10">
    <property type="entry name" value="Ribonuclease Inhibitor"/>
    <property type="match status" value="1"/>
</dbReference>
<dbReference type="SUPFAM" id="SSF52540">
    <property type="entry name" value="P-loop containing nucleoside triphosphate hydrolases"/>
    <property type="match status" value="1"/>
</dbReference>
<evidence type="ECO:0000256" key="2">
    <source>
        <dbReference type="ARBA" id="ARBA00022737"/>
    </source>
</evidence>
<keyword evidence="1" id="KW-0433">Leucine-rich repeat</keyword>
<feature type="compositionally biased region" description="Basic residues" evidence="5">
    <location>
        <begin position="1"/>
        <end position="11"/>
    </location>
</feature>
<dbReference type="Pfam" id="PF01582">
    <property type="entry name" value="TIR"/>
    <property type="match status" value="1"/>
</dbReference>
<sequence length="733" mass="84114">MDKGHSQRKIKRTEEVSTEGASTSSSISPIPTGVGSSQPDVFLSFRGSDTRKTFTDHLYHSLLKAGTVPVCVFRDDNSIPIGEEFGSQILNAITQSRISIPVISENYASSKWCLRELIHIMDCKKSMSHIVLPIFYKVAPSDVRNLTGNFGNAFRSSQENFDEKVILEGQRALNEVGCLNGWESEKIANGHEGELVEKVVENVLSKLQQDFQLYVTKHLVGIGDHVNKIRNWVNTSASVARMIGIFGMGGIGKTTLAKVIYNQLSNDFVHQSFLADIRETAHRHGIPQVQKQLIKEVLQIEHQVWNVDVGISLIKLKLKGKKVLIVLDDIDHKDQLNALARERNWFTSGSIIIVTTRNKAILDQSEFEVDYKYELNEIDETHSLLLFNRHAFRMNHSLKDFEGISRDIISTMGGLPLALEVIGSYLYGKTNQKVWQNMLEKLRKEPDRDVQKILKISFDALEQGHQEIFLDIACFFIDKESKFAMYMWEDCGYYASQGIEELKQRCLIKIGDDGELKMHDQLRDLGRNIICQEGPPERRSRLWDIKEASGVLMGGKGTAKIQAICVRKDYSHFWTFRNEQFEKLRSLRFLQMRGVALSGDFTNLFSELRWLHWHAIKKKKRLTILNKRSFSATNLHMPKLVVLELSDPRITERWRGWSSIMATKRLKVLNLQNCYNIRCTPDFSAFTELEILIMRGCYRLKRVHHSISKDSYYKDPYINWFSKEVGENGCLVL</sequence>
<feature type="region of interest" description="Disordered" evidence="5">
    <location>
        <begin position="1"/>
        <end position="34"/>
    </location>
</feature>
<dbReference type="InterPro" id="IPR032675">
    <property type="entry name" value="LRR_dom_sf"/>
</dbReference>
<dbReference type="AlphaFoldDB" id="A0A8T0CV00"/>
<dbReference type="Pfam" id="PF23282">
    <property type="entry name" value="WHD_ROQ1"/>
    <property type="match status" value="1"/>
</dbReference>
<evidence type="ECO:0000313" key="7">
    <source>
        <dbReference type="EMBL" id="KAF7851447.1"/>
    </source>
</evidence>
<dbReference type="EMBL" id="MU089541">
    <property type="protein sequence ID" value="KAF7851447.1"/>
    <property type="molecule type" value="Genomic_DNA"/>
</dbReference>
<dbReference type="SUPFAM" id="SSF46785">
    <property type="entry name" value="Winged helix' DNA-binding domain"/>
    <property type="match status" value="1"/>
</dbReference>
<dbReference type="Pfam" id="PF00931">
    <property type="entry name" value="NB-ARC"/>
    <property type="match status" value="1"/>
</dbReference>
<dbReference type="InterPro" id="IPR044974">
    <property type="entry name" value="Disease_R_plants"/>
</dbReference>
<name>A0A8T0CV00_CORYI</name>
<dbReference type="PRINTS" id="PR00364">
    <property type="entry name" value="DISEASERSIST"/>
</dbReference>
<keyword evidence="2" id="KW-0677">Repeat</keyword>